<dbReference type="InterPro" id="IPR041694">
    <property type="entry name" value="ADH_N_2"/>
</dbReference>
<reference evidence="3" key="1">
    <citation type="submission" date="2021-06" db="EMBL/GenBank/DDBJ databases">
        <title>44 bacteria genomes isolated from Dapeng, Shenzhen.</title>
        <authorList>
            <person name="Zheng W."/>
            <person name="Yu S."/>
            <person name="Huang Y."/>
        </authorList>
    </citation>
    <scope>NUCLEOTIDE SEQUENCE</scope>
    <source>
        <strain evidence="3">DP5N28-2</strain>
    </source>
</reference>
<dbReference type="FunFam" id="3.40.50.720:FF:000121">
    <property type="entry name" value="Prostaglandin reductase 2"/>
    <property type="match status" value="1"/>
</dbReference>
<name>A0A953HR56_9BACT</name>
<dbReference type="SMART" id="SM00829">
    <property type="entry name" value="PKS_ER"/>
    <property type="match status" value="1"/>
</dbReference>
<dbReference type="Gene3D" id="3.40.50.720">
    <property type="entry name" value="NAD(P)-binding Rossmann-like Domain"/>
    <property type="match status" value="1"/>
</dbReference>
<dbReference type="SUPFAM" id="SSF50129">
    <property type="entry name" value="GroES-like"/>
    <property type="match status" value="1"/>
</dbReference>
<dbReference type="PANTHER" id="PTHR43205">
    <property type="entry name" value="PROSTAGLANDIN REDUCTASE"/>
    <property type="match status" value="1"/>
</dbReference>
<evidence type="ECO:0000313" key="4">
    <source>
        <dbReference type="Proteomes" id="UP000753961"/>
    </source>
</evidence>
<gene>
    <name evidence="3" type="ORF">KUV50_01900</name>
</gene>
<dbReference type="SUPFAM" id="SSF51735">
    <property type="entry name" value="NAD(P)-binding Rossmann-fold domains"/>
    <property type="match status" value="1"/>
</dbReference>
<evidence type="ECO:0000259" key="2">
    <source>
        <dbReference type="SMART" id="SM00829"/>
    </source>
</evidence>
<dbReference type="Gene3D" id="3.90.180.10">
    <property type="entry name" value="Medium-chain alcohol dehydrogenases, catalytic domain"/>
    <property type="match status" value="1"/>
</dbReference>
<dbReference type="GO" id="GO:0016628">
    <property type="term" value="F:oxidoreductase activity, acting on the CH-CH group of donors, NAD or NADP as acceptor"/>
    <property type="evidence" value="ECO:0007669"/>
    <property type="project" value="InterPro"/>
</dbReference>
<dbReference type="Pfam" id="PF00107">
    <property type="entry name" value="ADH_zinc_N"/>
    <property type="match status" value="1"/>
</dbReference>
<dbReference type="Proteomes" id="UP000753961">
    <property type="component" value="Unassembled WGS sequence"/>
</dbReference>
<feature type="domain" description="Enoyl reductase (ER)" evidence="2">
    <location>
        <begin position="17"/>
        <end position="330"/>
    </location>
</feature>
<comment type="caution">
    <text evidence="3">The sequence shown here is derived from an EMBL/GenBank/DDBJ whole genome shotgun (WGS) entry which is preliminary data.</text>
</comment>
<dbReference type="AlphaFoldDB" id="A0A953HR56"/>
<dbReference type="Pfam" id="PF16884">
    <property type="entry name" value="ADH_N_2"/>
    <property type="match status" value="1"/>
</dbReference>
<proteinExistence type="predicted"/>
<keyword evidence="4" id="KW-1185">Reference proteome</keyword>
<dbReference type="InterPro" id="IPR036291">
    <property type="entry name" value="NAD(P)-bd_dom_sf"/>
</dbReference>
<dbReference type="RefSeq" id="WP_222578390.1">
    <property type="nucleotide sequence ID" value="NZ_JAHVHU010000002.1"/>
</dbReference>
<accession>A0A953HR56</accession>
<sequence>MINQVIELAERPDGQPSENNFRIKEIETPTTKDGEVLVQSKYISVDPYMRGRMRDEKSYMPPFEVNAPIQGGVVAEILESKSDNWREGDLVEGILSWQRIQTVRPELLRKVSPQVQPSSLALSTLGMTGLTAYFGLMDIGQPQKGETVVVSGAAGAVGGVVVQIAKIQGCRVVAIAGSDEKTTYLENELGADVALNYKTTTDMSEALKTACPEGVDVYFDNVGGEISDAVIPLINKFARIVLCGQIALYNETSIPHGPRVAPLLVKRSALMKGFIVTDYQNQIKEGVTALSGWYQQGLLKHQETVVEGFEKLPQAFLRLFTGEKLGKLVVQVN</sequence>
<evidence type="ECO:0000256" key="1">
    <source>
        <dbReference type="ARBA" id="ARBA00023002"/>
    </source>
</evidence>
<dbReference type="InterPro" id="IPR045010">
    <property type="entry name" value="MDR_fam"/>
</dbReference>
<dbReference type="InterPro" id="IPR011032">
    <property type="entry name" value="GroES-like_sf"/>
</dbReference>
<keyword evidence="1" id="KW-0560">Oxidoreductase</keyword>
<dbReference type="InterPro" id="IPR013149">
    <property type="entry name" value="ADH-like_C"/>
</dbReference>
<dbReference type="InterPro" id="IPR020843">
    <property type="entry name" value="ER"/>
</dbReference>
<dbReference type="CDD" id="cd05288">
    <property type="entry name" value="PGDH"/>
    <property type="match status" value="1"/>
</dbReference>
<protein>
    <submittedName>
        <fullName evidence="3">NADP-dependent oxidoreductase</fullName>
    </submittedName>
</protein>
<evidence type="ECO:0000313" key="3">
    <source>
        <dbReference type="EMBL" id="MBY5956870.1"/>
    </source>
</evidence>
<dbReference type="PANTHER" id="PTHR43205:SF7">
    <property type="entry name" value="PROSTAGLANDIN REDUCTASE 1"/>
    <property type="match status" value="1"/>
</dbReference>
<organism evidence="3 4">
    <name type="scientific">Membranihabitans marinus</name>
    <dbReference type="NCBI Taxonomy" id="1227546"/>
    <lineage>
        <taxon>Bacteria</taxon>
        <taxon>Pseudomonadati</taxon>
        <taxon>Bacteroidota</taxon>
        <taxon>Saprospiria</taxon>
        <taxon>Saprospirales</taxon>
        <taxon>Saprospiraceae</taxon>
        <taxon>Membranihabitans</taxon>
    </lineage>
</organism>
<dbReference type="EMBL" id="JAHVHU010000002">
    <property type="protein sequence ID" value="MBY5956870.1"/>
    <property type="molecule type" value="Genomic_DNA"/>
</dbReference>